<dbReference type="AlphaFoldDB" id="A0A6J0PHE5"/>
<reference evidence="2 3" key="1">
    <citation type="submission" date="2025-04" db="UniProtKB">
        <authorList>
            <consortium name="RefSeq"/>
        </authorList>
    </citation>
    <scope>IDENTIFICATION</scope>
</reference>
<evidence type="ECO:0000313" key="1">
    <source>
        <dbReference type="Proteomes" id="UP000504607"/>
    </source>
</evidence>
<dbReference type="RefSeq" id="XP_029123892.1">
    <property type="nucleotide sequence ID" value="XM_029268059.1"/>
</dbReference>
<organism evidence="1 4">
    <name type="scientific">Elaeis guineensis var. tenera</name>
    <name type="common">Oil palm</name>
    <dbReference type="NCBI Taxonomy" id="51953"/>
    <lineage>
        <taxon>Eukaryota</taxon>
        <taxon>Viridiplantae</taxon>
        <taxon>Streptophyta</taxon>
        <taxon>Embryophyta</taxon>
        <taxon>Tracheophyta</taxon>
        <taxon>Spermatophyta</taxon>
        <taxon>Magnoliopsida</taxon>
        <taxon>Liliopsida</taxon>
        <taxon>Arecaceae</taxon>
        <taxon>Arecoideae</taxon>
        <taxon>Cocoseae</taxon>
        <taxon>Elaeidinae</taxon>
        <taxon>Elaeis</taxon>
    </lineage>
</organism>
<proteinExistence type="predicted"/>
<name>A0A6J0PHE5_ELAGV</name>
<gene>
    <name evidence="2 3 4 5" type="primary">LOC109505771</name>
</gene>
<dbReference type="RefSeq" id="XP_019705565.1">
    <property type="nucleotide sequence ID" value="XM_019850006.2"/>
</dbReference>
<evidence type="ECO:0000313" key="5">
    <source>
        <dbReference type="RefSeq" id="XP_029123892.1"/>
    </source>
</evidence>
<sequence>MDGGRREEAVACEALLRALLECHRRIRDPWQREASCRHLNRSLAECMVSACCPEESEAVRSLCSSAGTTLKRTQCQQAKLSLSICLSSHQEPS</sequence>
<evidence type="ECO:0000313" key="3">
    <source>
        <dbReference type="RefSeq" id="XP_019705564.1"/>
    </source>
</evidence>
<dbReference type="OrthoDB" id="771242at2759"/>
<evidence type="ECO:0000313" key="2">
    <source>
        <dbReference type="RefSeq" id="XP_019705562.1"/>
    </source>
</evidence>
<protein>
    <submittedName>
        <fullName evidence="2 3">Uncharacterized protein LOC109505771</fullName>
    </submittedName>
</protein>
<dbReference type="KEGG" id="egu:109505771"/>
<dbReference type="RefSeq" id="XP_019705564.1">
    <property type="nucleotide sequence ID" value="XM_019850005.2"/>
</dbReference>
<keyword evidence="1" id="KW-1185">Reference proteome</keyword>
<dbReference type="RefSeq" id="XP_019705562.1">
    <property type="nucleotide sequence ID" value="XM_019850003.2"/>
</dbReference>
<dbReference type="Proteomes" id="UP000504607">
    <property type="component" value="Chromosome 1"/>
</dbReference>
<accession>A0A6J0PHE5</accession>
<evidence type="ECO:0000313" key="4">
    <source>
        <dbReference type="RefSeq" id="XP_019705565.1"/>
    </source>
</evidence>
<dbReference type="GeneID" id="109505771"/>